<feature type="domain" description="Carboxylesterase type B" evidence="1">
    <location>
        <begin position="41"/>
        <end position="542"/>
    </location>
</feature>
<dbReference type="InterPro" id="IPR029058">
    <property type="entry name" value="AB_hydrolase_fold"/>
</dbReference>
<dbReference type="Pfam" id="PF00135">
    <property type="entry name" value="COesterase"/>
    <property type="match status" value="1"/>
</dbReference>
<comment type="caution">
    <text evidence="2">The sequence shown here is derived from an EMBL/GenBank/DDBJ whole genome shotgun (WGS) entry which is preliminary data.</text>
</comment>
<dbReference type="InterPro" id="IPR002018">
    <property type="entry name" value="CarbesteraseB"/>
</dbReference>
<dbReference type="InterPro" id="IPR050309">
    <property type="entry name" value="Type-B_Carboxylest/Lipase"/>
</dbReference>
<dbReference type="PANTHER" id="PTHR11559">
    <property type="entry name" value="CARBOXYLESTERASE"/>
    <property type="match status" value="1"/>
</dbReference>
<evidence type="ECO:0000313" key="3">
    <source>
        <dbReference type="Proteomes" id="UP001175261"/>
    </source>
</evidence>
<dbReference type="EMBL" id="JAPDFR010000008">
    <property type="protein sequence ID" value="KAK0384503.1"/>
    <property type="molecule type" value="Genomic_DNA"/>
</dbReference>
<gene>
    <name evidence="2" type="ORF">NLU13_8589</name>
</gene>
<keyword evidence="3" id="KW-1185">Reference proteome</keyword>
<reference evidence="2" key="1">
    <citation type="submission" date="2022-10" db="EMBL/GenBank/DDBJ databases">
        <title>Determination and structural analysis of whole genome sequence of Sarocladium strictum F4-1.</title>
        <authorList>
            <person name="Hu L."/>
            <person name="Jiang Y."/>
        </authorList>
    </citation>
    <scope>NUCLEOTIDE SEQUENCE</scope>
    <source>
        <strain evidence="2">F4-1</strain>
    </source>
</reference>
<proteinExistence type="predicted"/>
<dbReference type="AlphaFoldDB" id="A0AA39GBZ1"/>
<organism evidence="2 3">
    <name type="scientific">Sarocladium strictum</name>
    <name type="common">Black bundle disease fungus</name>
    <name type="synonym">Acremonium strictum</name>
    <dbReference type="NCBI Taxonomy" id="5046"/>
    <lineage>
        <taxon>Eukaryota</taxon>
        <taxon>Fungi</taxon>
        <taxon>Dikarya</taxon>
        <taxon>Ascomycota</taxon>
        <taxon>Pezizomycotina</taxon>
        <taxon>Sordariomycetes</taxon>
        <taxon>Hypocreomycetidae</taxon>
        <taxon>Hypocreales</taxon>
        <taxon>Sarocladiaceae</taxon>
        <taxon>Sarocladium</taxon>
    </lineage>
</organism>
<name>A0AA39GBZ1_SARSR</name>
<sequence length="580" mass="64845">MSATDTGVDTVTWETPRATLRARWESLPSRDNAGATSKEGILKCLGIPFADVPYRWAAPRPKPFSWSGTRDCTAFGPGCPQTSQPLFDVENIPLFGHLGKKSLPVRADVEDEFSCLNLNVFAPALRDSSDRLATSPKPLPVLVWVHGGGYTVGAGSVDLYAVTFNYRLGVLGFLHSRELVADAALQADVPPRFRSTGNLGLVDAYYAFDWVKRNIATFGGDPEQITAIGESAGAAIDVIGHQGTINYLVLSPQLQIHVKRIILCSSTTSTIQLLRTDQAQASFESLCRNVGIDTVGTDAQAVSRLRDVGVEELIEKAQSISHAFRPAWDDITISADPRDVVFKPELWDGSLTDVIIGVCQSESWMRQATQLNRKADLHHHIEGRIPPDRPDLRERAYELYSDESKFPWYKMPEGVSPEHRGSMAFEGQIRYYSPTNLVSESFIRKPCPEDQNGQAKDKTLYRYILSWTTDHFPASWPVTHTADILLTFLHDSLSTAERRVALSFTDQLIAFTAGRKEQIRWKQYTAEDQLWNELDEDGKWRQRLEGTGEFDLDDEYSAFCKEAMRASLDYGRASWKGMAR</sequence>
<protein>
    <recommendedName>
        <fullName evidence="1">Carboxylesterase type B domain-containing protein</fullName>
    </recommendedName>
</protein>
<dbReference type="Proteomes" id="UP001175261">
    <property type="component" value="Unassembled WGS sequence"/>
</dbReference>
<dbReference type="Gene3D" id="3.40.50.1820">
    <property type="entry name" value="alpha/beta hydrolase"/>
    <property type="match status" value="1"/>
</dbReference>
<evidence type="ECO:0000313" key="2">
    <source>
        <dbReference type="EMBL" id="KAK0384503.1"/>
    </source>
</evidence>
<accession>A0AA39GBZ1</accession>
<evidence type="ECO:0000259" key="1">
    <source>
        <dbReference type="Pfam" id="PF00135"/>
    </source>
</evidence>
<dbReference type="SUPFAM" id="SSF53474">
    <property type="entry name" value="alpha/beta-Hydrolases"/>
    <property type="match status" value="1"/>
</dbReference>